<organism evidence="1">
    <name type="scientific">Arion vulgaris</name>
    <dbReference type="NCBI Taxonomy" id="1028688"/>
    <lineage>
        <taxon>Eukaryota</taxon>
        <taxon>Metazoa</taxon>
        <taxon>Spiralia</taxon>
        <taxon>Lophotrochozoa</taxon>
        <taxon>Mollusca</taxon>
        <taxon>Gastropoda</taxon>
        <taxon>Heterobranchia</taxon>
        <taxon>Euthyneura</taxon>
        <taxon>Panpulmonata</taxon>
        <taxon>Eupulmonata</taxon>
        <taxon>Stylommatophora</taxon>
        <taxon>Helicina</taxon>
        <taxon>Arionoidea</taxon>
        <taxon>Arionidae</taxon>
        <taxon>Arion</taxon>
    </lineage>
</organism>
<dbReference type="EMBL" id="HACG01016369">
    <property type="protein sequence ID" value="CEK63234.1"/>
    <property type="molecule type" value="Transcribed_RNA"/>
</dbReference>
<feature type="non-terminal residue" evidence="1">
    <location>
        <position position="1"/>
    </location>
</feature>
<reference evidence="1" key="1">
    <citation type="submission" date="2014-12" db="EMBL/GenBank/DDBJ databases">
        <title>Insight into the proteome of Arion vulgaris.</title>
        <authorList>
            <person name="Aradska J."/>
            <person name="Bulat T."/>
            <person name="Smidak R."/>
            <person name="Sarate P."/>
            <person name="Gangsoo J."/>
            <person name="Sialana F."/>
            <person name="Bilban M."/>
            <person name="Lubec G."/>
        </authorList>
    </citation>
    <scope>NUCLEOTIDE SEQUENCE</scope>
    <source>
        <tissue evidence="1">Skin</tissue>
    </source>
</reference>
<evidence type="ECO:0000313" key="1">
    <source>
        <dbReference type="EMBL" id="CEK63234.1"/>
    </source>
</evidence>
<name>A0A0B6Z3M3_9EUPU</name>
<sequence length="334" mass="35771">TSQSSTSPVALFHMPGDQHFDEAGADALLAKSPLQIDALRAAKPARMEDLLKYVDFTIQTSSVQSKSDPLKKSLNELRQEQEPRWENNFEGALPNGVGCSMGAENLEMNQETSASNSRKSSIDLCVSQNPFPELFRSYQQQYQLSAMAQARAAGVLPQQNPHNTFQCQPTANQMPHQVYNPFYAGHFPFGIPFQTFQSAQQAVYQQASMASGFNHFAGNAPPFTVPPAFQCQQTMQDSSCTSKSAPVATSGIPSSAAPSTASQFVAPNGIQNVGTVPNSQPVPSAAATTVVIPTATQCATISSSTAVTNTRYPDQVCTPQTQAAIPQLDQSNSS</sequence>
<accession>A0A0B6Z3M3</accession>
<gene>
    <name evidence="1" type="primary">ORF47631</name>
</gene>
<dbReference type="AlphaFoldDB" id="A0A0B6Z3M3"/>
<protein>
    <submittedName>
        <fullName evidence="1">Uncharacterized protein</fullName>
    </submittedName>
</protein>
<proteinExistence type="predicted"/>